<dbReference type="Proteomes" id="UP000184267">
    <property type="component" value="Unassembled WGS sequence"/>
</dbReference>
<dbReference type="EMBL" id="MNAD01000899">
    <property type="protein sequence ID" value="OJT09587.1"/>
    <property type="molecule type" value="Genomic_DNA"/>
</dbReference>
<proteinExistence type="predicted"/>
<comment type="caution">
    <text evidence="1">The sequence shown here is derived from an EMBL/GenBank/DDBJ whole genome shotgun (WGS) entry which is preliminary data.</text>
</comment>
<protein>
    <submittedName>
        <fullName evidence="1">Uncharacterized protein</fullName>
    </submittedName>
</protein>
<gene>
    <name evidence="1" type="ORF">TRAPUB_13964</name>
</gene>
<reference evidence="1 2" key="1">
    <citation type="submission" date="2016-10" db="EMBL/GenBank/DDBJ databases">
        <title>Genome sequence of the basidiomycete white-rot fungus Trametes pubescens.</title>
        <authorList>
            <person name="Makela M.R."/>
            <person name="Granchi Z."/>
            <person name="Peng M."/>
            <person name="De Vries R.P."/>
            <person name="Grigoriev I."/>
            <person name="Riley R."/>
            <person name="Hilden K."/>
        </authorList>
    </citation>
    <scope>NUCLEOTIDE SEQUENCE [LARGE SCALE GENOMIC DNA]</scope>
    <source>
        <strain evidence="1 2">FBCC735</strain>
    </source>
</reference>
<sequence length="60" mass="7042">MKQGSTTIGHQYFPNFTRCTRLAYLSGTIRDWHTSHEQRRELKKAEVFLGRANKAEETED</sequence>
<dbReference type="AlphaFoldDB" id="A0A1M2VPR9"/>
<keyword evidence="2" id="KW-1185">Reference proteome</keyword>
<evidence type="ECO:0000313" key="1">
    <source>
        <dbReference type="EMBL" id="OJT09587.1"/>
    </source>
</evidence>
<organism evidence="1 2">
    <name type="scientific">Trametes pubescens</name>
    <name type="common">White-rot fungus</name>
    <dbReference type="NCBI Taxonomy" id="154538"/>
    <lineage>
        <taxon>Eukaryota</taxon>
        <taxon>Fungi</taxon>
        <taxon>Dikarya</taxon>
        <taxon>Basidiomycota</taxon>
        <taxon>Agaricomycotina</taxon>
        <taxon>Agaricomycetes</taxon>
        <taxon>Polyporales</taxon>
        <taxon>Polyporaceae</taxon>
        <taxon>Trametes</taxon>
    </lineage>
</organism>
<accession>A0A1M2VPR9</accession>
<evidence type="ECO:0000313" key="2">
    <source>
        <dbReference type="Proteomes" id="UP000184267"/>
    </source>
</evidence>
<name>A0A1M2VPR9_TRAPU</name>